<dbReference type="AlphaFoldDB" id="A0A0L0CA77"/>
<organism evidence="1 2">
    <name type="scientific">Lucilia cuprina</name>
    <name type="common">Green bottle fly</name>
    <name type="synonym">Australian sheep blowfly</name>
    <dbReference type="NCBI Taxonomy" id="7375"/>
    <lineage>
        <taxon>Eukaryota</taxon>
        <taxon>Metazoa</taxon>
        <taxon>Ecdysozoa</taxon>
        <taxon>Arthropoda</taxon>
        <taxon>Hexapoda</taxon>
        <taxon>Insecta</taxon>
        <taxon>Pterygota</taxon>
        <taxon>Neoptera</taxon>
        <taxon>Endopterygota</taxon>
        <taxon>Diptera</taxon>
        <taxon>Brachycera</taxon>
        <taxon>Muscomorpha</taxon>
        <taxon>Oestroidea</taxon>
        <taxon>Calliphoridae</taxon>
        <taxon>Luciliinae</taxon>
        <taxon>Lucilia</taxon>
    </lineage>
</organism>
<name>A0A0L0CA77_LUCCU</name>
<evidence type="ECO:0000313" key="2">
    <source>
        <dbReference type="Proteomes" id="UP000037069"/>
    </source>
</evidence>
<dbReference type="EMBL" id="JRES01000785">
    <property type="protein sequence ID" value="KNC28349.1"/>
    <property type="molecule type" value="Genomic_DNA"/>
</dbReference>
<protein>
    <submittedName>
        <fullName evidence="1">Uncharacterized protein</fullName>
    </submittedName>
</protein>
<comment type="caution">
    <text evidence="1">The sequence shown here is derived from an EMBL/GenBank/DDBJ whole genome shotgun (WGS) entry which is preliminary data.</text>
</comment>
<accession>A0A0L0CA77</accession>
<keyword evidence="2" id="KW-1185">Reference proteome</keyword>
<dbReference type="Proteomes" id="UP000037069">
    <property type="component" value="Unassembled WGS sequence"/>
</dbReference>
<evidence type="ECO:0000313" key="1">
    <source>
        <dbReference type="EMBL" id="KNC28349.1"/>
    </source>
</evidence>
<reference evidence="1 2" key="1">
    <citation type="journal article" date="2015" name="Nat. Commun.">
        <title>Lucilia cuprina genome unlocks parasitic fly biology to underpin future interventions.</title>
        <authorList>
            <person name="Anstead C.A."/>
            <person name="Korhonen P.K."/>
            <person name="Young N.D."/>
            <person name="Hall R.S."/>
            <person name="Jex A.R."/>
            <person name="Murali S.C."/>
            <person name="Hughes D.S."/>
            <person name="Lee S.F."/>
            <person name="Perry T."/>
            <person name="Stroehlein A.J."/>
            <person name="Ansell B.R."/>
            <person name="Breugelmans B."/>
            <person name="Hofmann A."/>
            <person name="Qu J."/>
            <person name="Dugan S."/>
            <person name="Lee S.L."/>
            <person name="Chao H."/>
            <person name="Dinh H."/>
            <person name="Han Y."/>
            <person name="Doddapaneni H.V."/>
            <person name="Worley K.C."/>
            <person name="Muzny D.M."/>
            <person name="Ioannidis P."/>
            <person name="Waterhouse R.M."/>
            <person name="Zdobnov E.M."/>
            <person name="James P.J."/>
            <person name="Bagnall N.H."/>
            <person name="Kotze A.C."/>
            <person name="Gibbs R.A."/>
            <person name="Richards S."/>
            <person name="Batterham P."/>
            <person name="Gasser R.B."/>
        </authorList>
    </citation>
    <scope>NUCLEOTIDE SEQUENCE [LARGE SCALE GENOMIC DNA]</scope>
    <source>
        <strain evidence="1 2">LS</strain>
        <tissue evidence="1">Full body</tissue>
    </source>
</reference>
<sequence length="177" mass="20209">MHDKNVQYIRLQLICIIVRRNTLEINLNYYTLGLTSKDIGFKIITLAPSLSTSPEWPGIYMINEKLGNGSKRFYLSILTLMVSNIVHQMSLICGLNTLQDIALSNTSFMLDFLMKRLPISADGYNHVNQGYENVVEAATAERAKPITIRCRPMVLKWGTIWVWDEDPTLASRQKSKQ</sequence>
<proteinExistence type="predicted"/>
<gene>
    <name evidence="1" type="ORF">FF38_05780</name>
</gene>